<keyword evidence="5" id="KW-1015">Disulfide bond</keyword>
<gene>
    <name evidence="9" type="primary">LOC115877935</name>
</gene>
<name>A0A6J2XHF7_SITOR</name>
<reference evidence="9" key="1">
    <citation type="submission" date="2025-08" db="UniProtKB">
        <authorList>
            <consortium name="RefSeq"/>
        </authorList>
    </citation>
    <scope>IDENTIFICATION</scope>
    <source>
        <tissue evidence="9">Gonads</tissue>
    </source>
</reference>
<evidence type="ECO:0000256" key="2">
    <source>
        <dbReference type="ARBA" id="ARBA00022670"/>
    </source>
</evidence>
<dbReference type="PROSITE" id="PS00134">
    <property type="entry name" value="TRYPSIN_HIS"/>
    <property type="match status" value="1"/>
</dbReference>
<dbReference type="Pfam" id="PF00089">
    <property type="entry name" value="Trypsin"/>
    <property type="match status" value="1"/>
</dbReference>
<dbReference type="OrthoDB" id="8440449at2759"/>
<protein>
    <submittedName>
        <fullName evidence="9">Chymotrypsin-1-like</fullName>
    </submittedName>
</protein>
<evidence type="ECO:0000313" key="8">
    <source>
        <dbReference type="Proteomes" id="UP000504635"/>
    </source>
</evidence>
<accession>A0A6J2XHF7</accession>
<dbReference type="FunCoup" id="A0A6J2XHF7">
    <property type="interactions" value="1"/>
</dbReference>
<dbReference type="RefSeq" id="XP_030750144.1">
    <property type="nucleotide sequence ID" value="XM_030894284.1"/>
</dbReference>
<dbReference type="KEGG" id="soy:115877935"/>
<evidence type="ECO:0000259" key="7">
    <source>
        <dbReference type="PROSITE" id="PS50240"/>
    </source>
</evidence>
<dbReference type="GeneID" id="115877935"/>
<dbReference type="CDD" id="cd00190">
    <property type="entry name" value="Tryp_SPc"/>
    <property type="match status" value="1"/>
</dbReference>
<dbReference type="Gene3D" id="2.40.10.10">
    <property type="entry name" value="Trypsin-like serine proteases"/>
    <property type="match status" value="1"/>
</dbReference>
<dbReference type="PANTHER" id="PTHR24276:SF98">
    <property type="entry name" value="FI18310P1-RELATED"/>
    <property type="match status" value="1"/>
</dbReference>
<dbReference type="InterPro" id="IPR009003">
    <property type="entry name" value="Peptidase_S1_PA"/>
</dbReference>
<evidence type="ECO:0000256" key="1">
    <source>
        <dbReference type="ARBA" id="ARBA00007664"/>
    </source>
</evidence>
<feature type="domain" description="Peptidase S1" evidence="7">
    <location>
        <begin position="28"/>
        <end position="252"/>
    </location>
</feature>
<keyword evidence="8" id="KW-1185">Reference proteome</keyword>
<dbReference type="PANTHER" id="PTHR24276">
    <property type="entry name" value="POLYSERASE-RELATED"/>
    <property type="match status" value="1"/>
</dbReference>
<keyword evidence="6" id="KW-0732">Signal</keyword>
<dbReference type="SMART" id="SM00020">
    <property type="entry name" value="Tryp_SPc"/>
    <property type="match status" value="1"/>
</dbReference>
<dbReference type="InterPro" id="IPR018114">
    <property type="entry name" value="TRYPSIN_HIS"/>
</dbReference>
<dbReference type="GO" id="GO:0006508">
    <property type="term" value="P:proteolysis"/>
    <property type="evidence" value="ECO:0007669"/>
    <property type="project" value="UniProtKB-KW"/>
</dbReference>
<keyword evidence="3" id="KW-0378">Hydrolase</keyword>
<dbReference type="InterPro" id="IPR001314">
    <property type="entry name" value="Peptidase_S1A"/>
</dbReference>
<evidence type="ECO:0000256" key="5">
    <source>
        <dbReference type="ARBA" id="ARBA00023157"/>
    </source>
</evidence>
<dbReference type="SUPFAM" id="SSF50494">
    <property type="entry name" value="Trypsin-like serine proteases"/>
    <property type="match status" value="1"/>
</dbReference>
<dbReference type="AlphaFoldDB" id="A0A6J2XHF7"/>
<proteinExistence type="inferred from homology"/>
<organism evidence="8 9">
    <name type="scientific">Sitophilus oryzae</name>
    <name type="common">Rice weevil</name>
    <name type="synonym">Curculio oryzae</name>
    <dbReference type="NCBI Taxonomy" id="7048"/>
    <lineage>
        <taxon>Eukaryota</taxon>
        <taxon>Metazoa</taxon>
        <taxon>Ecdysozoa</taxon>
        <taxon>Arthropoda</taxon>
        <taxon>Hexapoda</taxon>
        <taxon>Insecta</taxon>
        <taxon>Pterygota</taxon>
        <taxon>Neoptera</taxon>
        <taxon>Endopterygota</taxon>
        <taxon>Coleoptera</taxon>
        <taxon>Polyphaga</taxon>
        <taxon>Cucujiformia</taxon>
        <taxon>Curculionidae</taxon>
        <taxon>Dryophthorinae</taxon>
        <taxon>Sitophilus</taxon>
    </lineage>
</organism>
<keyword evidence="4" id="KW-0720">Serine protease</keyword>
<dbReference type="PRINTS" id="PR00722">
    <property type="entry name" value="CHYMOTRYPSIN"/>
</dbReference>
<dbReference type="InterPro" id="IPR050430">
    <property type="entry name" value="Peptidase_S1"/>
</dbReference>
<feature type="chain" id="PRO_5026954466" evidence="6">
    <location>
        <begin position="23"/>
        <end position="256"/>
    </location>
</feature>
<evidence type="ECO:0000313" key="9">
    <source>
        <dbReference type="RefSeq" id="XP_030750144.1"/>
    </source>
</evidence>
<evidence type="ECO:0000256" key="6">
    <source>
        <dbReference type="SAM" id="SignalP"/>
    </source>
</evidence>
<dbReference type="InterPro" id="IPR043504">
    <property type="entry name" value="Peptidase_S1_PA_chymotrypsin"/>
</dbReference>
<dbReference type="InterPro" id="IPR001254">
    <property type="entry name" value="Trypsin_dom"/>
</dbReference>
<sequence>MMNHYHFVVFLITVAIVCAVEAQDSPRIVNGTDAEEGEFPFAVSLRYKSRHTCGGTILNEKYILSAAHCVCNNQEPRNSSYYSIQYGLNKIFPEPINTINISKIYCNQFNSEALIYDSAVLELESPLPDNESWKPVKLAENFVTAEPQNGLIIGWGKTGHDKPISIVLQKLEVDIYDDETCGASMNNVHHICFGALSGGACNGDSGTALLVDDMQVGIASFITNKCGIATKKHPNVYSRVSTYYEWINNIIKEDSL</sequence>
<dbReference type="GO" id="GO:0004252">
    <property type="term" value="F:serine-type endopeptidase activity"/>
    <property type="evidence" value="ECO:0007669"/>
    <property type="project" value="InterPro"/>
</dbReference>
<evidence type="ECO:0000256" key="3">
    <source>
        <dbReference type="ARBA" id="ARBA00022801"/>
    </source>
</evidence>
<evidence type="ECO:0000256" key="4">
    <source>
        <dbReference type="ARBA" id="ARBA00022825"/>
    </source>
</evidence>
<dbReference type="Proteomes" id="UP000504635">
    <property type="component" value="Unplaced"/>
</dbReference>
<dbReference type="InParanoid" id="A0A6J2XHF7"/>
<keyword evidence="2" id="KW-0645">Protease</keyword>
<comment type="similarity">
    <text evidence="1">Belongs to the peptidase S1 family.</text>
</comment>
<feature type="signal peptide" evidence="6">
    <location>
        <begin position="1"/>
        <end position="22"/>
    </location>
</feature>
<dbReference type="PROSITE" id="PS50240">
    <property type="entry name" value="TRYPSIN_DOM"/>
    <property type="match status" value="1"/>
</dbReference>